<feature type="region of interest" description="Disordered" evidence="1">
    <location>
        <begin position="1"/>
        <end position="31"/>
    </location>
</feature>
<reference evidence="2" key="1">
    <citation type="submission" date="2014-09" db="EMBL/GenBank/DDBJ databases">
        <authorList>
            <person name="Magalhaes I.L.F."/>
            <person name="Oliveira U."/>
            <person name="Santos F.R."/>
            <person name="Vidigal T.H.D.A."/>
            <person name="Brescovit A.D."/>
            <person name="Santos A.J."/>
        </authorList>
    </citation>
    <scope>NUCLEOTIDE SEQUENCE</scope>
    <source>
        <tissue evidence="2">Shoot tissue taken approximately 20 cm above the soil surface</tissue>
    </source>
</reference>
<organism evidence="2">
    <name type="scientific">Arundo donax</name>
    <name type="common">Giant reed</name>
    <name type="synonym">Donax arundinaceus</name>
    <dbReference type="NCBI Taxonomy" id="35708"/>
    <lineage>
        <taxon>Eukaryota</taxon>
        <taxon>Viridiplantae</taxon>
        <taxon>Streptophyta</taxon>
        <taxon>Embryophyta</taxon>
        <taxon>Tracheophyta</taxon>
        <taxon>Spermatophyta</taxon>
        <taxon>Magnoliopsida</taxon>
        <taxon>Liliopsida</taxon>
        <taxon>Poales</taxon>
        <taxon>Poaceae</taxon>
        <taxon>PACMAD clade</taxon>
        <taxon>Arundinoideae</taxon>
        <taxon>Arundineae</taxon>
        <taxon>Arundo</taxon>
    </lineage>
</organism>
<dbReference type="EMBL" id="GBRH01247308">
    <property type="protein sequence ID" value="JAD50587.1"/>
    <property type="molecule type" value="Transcribed_RNA"/>
</dbReference>
<evidence type="ECO:0000313" key="2">
    <source>
        <dbReference type="EMBL" id="JAD50587.1"/>
    </source>
</evidence>
<evidence type="ECO:0000256" key="1">
    <source>
        <dbReference type="SAM" id="MobiDB-lite"/>
    </source>
</evidence>
<accession>A0A0A9AU53</accession>
<reference evidence="2" key="2">
    <citation type="journal article" date="2015" name="Data Brief">
        <title>Shoot transcriptome of the giant reed, Arundo donax.</title>
        <authorList>
            <person name="Barrero R.A."/>
            <person name="Guerrero F.D."/>
            <person name="Moolhuijzen P."/>
            <person name="Goolsby J.A."/>
            <person name="Tidwell J."/>
            <person name="Bellgard S.E."/>
            <person name="Bellgard M.I."/>
        </authorList>
    </citation>
    <scope>NUCLEOTIDE SEQUENCE</scope>
    <source>
        <tissue evidence="2">Shoot tissue taken approximately 20 cm above the soil surface</tissue>
    </source>
</reference>
<protein>
    <submittedName>
        <fullName evidence="2">Uncharacterized protein</fullName>
    </submittedName>
</protein>
<proteinExistence type="predicted"/>
<sequence length="31" mass="3515">MTKSCSGQSETYTYSRSRYKSQNSDIALHAN</sequence>
<dbReference type="AlphaFoldDB" id="A0A0A9AU53"/>
<name>A0A0A9AU53_ARUDO</name>
<feature type="compositionally biased region" description="Polar residues" evidence="1">
    <location>
        <begin position="1"/>
        <end position="25"/>
    </location>
</feature>